<dbReference type="SUPFAM" id="SSF47384">
    <property type="entry name" value="Homodimeric domain of signal transducing histidine kinase"/>
    <property type="match status" value="1"/>
</dbReference>
<keyword evidence="6 11" id="KW-0812">Transmembrane</keyword>
<evidence type="ECO:0000256" key="11">
    <source>
        <dbReference type="SAM" id="Phobius"/>
    </source>
</evidence>
<evidence type="ECO:0000256" key="4">
    <source>
        <dbReference type="ARBA" id="ARBA00022475"/>
    </source>
</evidence>
<dbReference type="GO" id="GO:0000155">
    <property type="term" value="F:phosphorelay sensor kinase activity"/>
    <property type="evidence" value="ECO:0007669"/>
    <property type="project" value="InterPro"/>
</dbReference>
<evidence type="ECO:0000256" key="1">
    <source>
        <dbReference type="ARBA" id="ARBA00000085"/>
    </source>
</evidence>
<keyword evidence="7" id="KW-0418">Kinase</keyword>
<keyword evidence="5" id="KW-0808">Transferase</keyword>
<dbReference type="EMBL" id="PYLQ01000006">
    <property type="protein sequence ID" value="PST41939.1"/>
    <property type="molecule type" value="Genomic_DNA"/>
</dbReference>
<dbReference type="GO" id="GO:0016036">
    <property type="term" value="P:cellular response to phosphate starvation"/>
    <property type="evidence" value="ECO:0007669"/>
    <property type="project" value="TreeGrafter"/>
</dbReference>
<evidence type="ECO:0000313" key="14">
    <source>
        <dbReference type="Proteomes" id="UP000240974"/>
    </source>
</evidence>
<evidence type="ECO:0000256" key="9">
    <source>
        <dbReference type="ARBA" id="ARBA00023012"/>
    </source>
</evidence>
<evidence type="ECO:0000259" key="12">
    <source>
        <dbReference type="PROSITE" id="PS50109"/>
    </source>
</evidence>
<dbReference type="GO" id="GO:0004721">
    <property type="term" value="F:phosphoprotein phosphatase activity"/>
    <property type="evidence" value="ECO:0007669"/>
    <property type="project" value="TreeGrafter"/>
</dbReference>
<dbReference type="InterPro" id="IPR003661">
    <property type="entry name" value="HisK_dim/P_dom"/>
</dbReference>
<comment type="catalytic activity">
    <reaction evidence="1">
        <text>ATP + protein L-histidine = ADP + protein N-phospho-L-histidine.</text>
        <dbReference type="EC" id="2.7.13.3"/>
    </reaction>
</comment>
<dbReference type="Gene3D" id="3.30.565.10">
    <property type="entry name" value="Histidine kinase-like ATPase, C-terminal domain"/>
    <property type="match status" value="1"/>
</dbReference>
<feature type="transmembrane region" description="Helical" evidence="11">
    <location>
        <begin position="285"/>
        <end position="306"/>
    </location>
</feature>
<gene>
    <name evidence="13" type="ORF">C7U54_06285</name>
</gene>
<dbReference type="InterPro" id="IPR005467">
    <property type="entry name" value="His_kinase_dom"/>
</dbReference>
<dbReference type="AlphaFoldDB" id="A0A2T3G347"/>
<keyword evidence="8 11" id="KW-1133">Transmembrane helix</keyword>
<organism evidence="13 14">
    <name type="scientific">Faecalibacillus intestinalis</name>
    <dbReference type="NCBI Taxonomy" id="1982626"/>
    <lineage>
        <taxon>Bacteria</taxon>
        <taxon>Bacillati</taxon>
        <taxon>Bacillota</taxon>
        <taxon>Erysipelotrichia</taxon>
        <taxon>Erysipelotrichales</taxon>
        <taxon>Coprobacillaceae</taxon>
        <taxon>Faecalibacillus</taxon>
    </lineage>
</organism>
<protein>
    <recommendedName>
        <fullName evidence="3">histidine kinase</fullName>
        <ecNumber evidence="3">2.7.13.3</ecNumber>
    </recommendedName>
</protein>
<comment type="subcellular location">
    <subcellularLocation>
        <location evidence="2">Cell membrane</location>
        <topology evidence="2">Multi-pass membrane protein</topology>
    </subcellularLocation>
</comment>
<evidence type="ECO:0000256" key="8">
    <source>
        <dbReference type="ARBA" id="ARBA00022989"/>
    </source>
</evidence>
<dbReference type="PANTHER" id="PTHR45453:SF2">
    <property type="entry name" value="HISTIDINE KINASE"/>
    <property type="match status" value="1"/>
</dbReference>
<feature type="transmembrane region" description="Helical" evidence="11">
    <location>
        <begin position="6"/>
        <end position="21"/>
    </location>
</feature>
<dbReference type="Gene3D" id="1.10.287.130">
    <property type="match status" value="1"/>
</dbReference>
<feature type="domain" description="Histidine kinase" evidence="12">
    <location>
        <begin position="323"/>
        <end position="522"/>
    </location>
</feature>
<proteinExistence type="predicted"/>
<keyword evidence="4" id="KW-1003">Cell membrane</keyword>
<reference evidence="13 14" key="1">
    <citation type="journal article" date="2019" name="Int. J. Syst. Evol. Microbiol.">
        <title>Faecalibacillus intestinalis gen. nov., sp. nov. and Faecalibacillus faecis sp. nov., isolated from human faeces.</title>
        <authorList>
            <person name="Seo B."/>
            <person name="Jeon K."/>
            <person name="Baek I."/>
            <person name="Lee Y.M."/>
            <person name="Baek K."/>
            <person name="Ko G."/>
        </authorList>
    </citation>
    <scope>NUCLEOTIDE SEQUENCE [LARGE SCALE GENOMIC DNA]</scope>
    <source>
        <strain evidence="13 14">SNUG30099</strain>
    </source>
</reference>
<dbReference type="GO" id="GO:0005886">
    <property type="term" value="C:plasma membrane"/>
    <property type="evidence" value="ECO:0007669"/>
    <property type="project" value="UniProtKB-SubCell"/>
</dbReference>
<dbReference type="Proteomes" id="UP000240974">
    <property type="component" value="Unassembled WGS sequence"/>
</dbReference>
<evidence type="ECO:0000256" key="5">
    <source>
        <dbReference type="ARBA" id="ARBA00022679"/>
    </source>
</evidence>
<evidence type="ECO:0000256" key="2">
    <source>
        <dbReference type="ARBA" id="ARBA00004651"/>
    </source>
</evidence>
<dbReference type="SMART" id="SM00388">
    <property type="entry name" value="HisKA"/>
    <property type="match status" value="1"/>
</dbReference>
<dbReference type="SMART" id="SM00387">
    <property type="entry name" value="HATPase_c"/>
    <property type="match status" value="1"/>
</dbReference>
<dbReference type="Pfam" id="PF02518">
    <property type="entry name" value="HATPase_c"/>
    <property type="match status" value="1"/>
</dbReference>
<accession>A0A2T3G347</accession>
<evidence type="ECO:0000256" key="3">
    <source>
        <dbReference type="ARBA" id="ARBA00012438"/>
    </source>
</evidence>
<dbReference type="RefSeq" id="WP_107029682.1">
    <property type="nucleotide sequence ID" value="NZ_PYLQ01000006.1"/>
</dbReference>
<dbReference type="Pfam" id="PF00512">
    <property type="entry name" value="HisKA"/>
    <property type="match status" value="1"/>
</dbReference>
<evidence type="ECO:0000256" key="10">
    <source>
        <dbReference type="ARBA" id="ARBA00023136"/>
    </source>
</evidence>
<dbReference type="InterPro" id="IPR050351">
    <property type="entry name" value="BphY/WalK/GraS-like"/>
</dbReference>
<evidence type="ECO:0000256" key="6">
    <source>
        <dbReference type="ARBA" id="ARBA00022692"/>
    </source>
</evidence>
<keyword evidence="9" id="KW-0902">Two-component regulatory system</keyword>
<keyword evidence="10 11" id="KW-0472">Membrane</keyword>
<sequence>MVDFLRALSIVLLLGMFYLAFKNKKLKRFLLIESVLIIIFIIGRQMYTSNLNTMDTVMWSLASDVTNQMITQSDKNIENNMHDILSTIYDGNGFDIKQNIAFEYKVKNKYEFNNKNFIIFFKDSANEKYTFFNLENSFNKREINNLLDFYNQNQVGCTIKKMSFHSKDNQYVIDQIIFYDENSHTTYKLGNSQGTMNYYSWYKYKNKKASDQNRLGDFELMFFNSKQTLEKNPKEKDIKVEQETCDISSDKSKIYVHYVNKENNIKLNMFIDTSNIVLDSLKDRFILMFSFVQIILACIYFIYTYLENEREELNKTRNLFINAMAHEMKTPNAVILNSSEMLIENVNPEKQHKYLRMIEDESKHMNNLLNQMLIYTRTTNSYQLHKQNHNLSTMIEEVLKHYDLESKVITIDIDSKINISCDQQLMMIVFDNLINNAFKYANQKISIVYKQEKIIISNDGSKIENKDINHIFEPLYKADVSRNDTNSTGMGLAIVRNILDLHNYTCKVVQDEEVHFIIEMNK</sequence>
<dbReference type="PROSITE" id="PS50109">
    <property type="entry name" value="HIS_KIN"/>
    <property type="match status" value="1"/>
</dbReference>
<dbReference type="EC" id="2.7.13.3" evidence="3"/>
<dbReference type="InterPro" id="IPR036890">
    <property type="entry name" value="HATPase_C_sf"/>
</dbReference>
<dbReference type="PANTHER" id="PTHR45453">
    <property type="entry name" value="PHOSPHATE REGULON SENSOR PROTEIN PHOR"/>
    <property type="match status" value="1"/>
</dbReference>
<keyword evidence="14" id="KW-1185">Reference proteome</keyword>
<dbReference type="InterPro" id="IPR003594">
    <property type="entry name" value="HATPase_dom"/>
</dbReference>
<feature type="transmembrane region" description="Helical" evidence="11">
    <location>
        <begin position="28"/>
        <end position="47"/>
    </location>
</feature>
<name>A0A2T3G347_9FIRM</name>
<evidence type="ECO:0000256" key="7">
    <source>
        <dbReference type="ARBA" id="ARBA00022777"/>
    </source>
</evidence>
<evidence type="ECO:0000313" key="13">
    <source>
        <dbReference type="EMBL" id="PST41939.1"/>
    </source>
</evidence>
<dbReference type="SUPFAM" id="SSF55874">
    <property type="entry name" value="ATPase domain of HSP90 chaperone/DNA topoisomerase II/histidine kinase"/>
    <property type="match status" value="1"/>
</dbReference>
<dbReference type="CDD" id="cd00082">
    <property type="entry name" value="HisKA"/>
    <property type="match status" value="1"/>
</dbReference>
<comment type="caution">
    <text evidence="13">The sequence shown here is derived from an EMBL/GenBank/DDBJ whole genome shotgun (WGS) entry which is preliminary data.</text>
</comment>
<dbReference type="InterPro" id="IPR036097">
    <property type="entry name" value="HisK_dim/P_sf"/>
</dbReference>